<dbReference type="InterPro" id="IPR037056">
    <property type="entry name" value="RNase_H1_N_sf"/>
</dbReference>
<dbReference type="Pfam" id="PF01693">
    <property type="entry name" value="Cauli_VI"/>
    <property type="match status" value="1"/>
</dbReference>
<gene>
    <name evidence="4" type="ORF">PIB30_061022</name>
</gene>
<keyword evidence="2" id="KW-1133">Transmembrane helix</keyword>
<reference evidence="4 5" key="1">
    <citation type="journal article" date="2023" name="Plants (Basel)">
        <title>Bridging the Gap: Combining Genomics and Transcriptomics Approaches to Understand Stylosanthes scabra, an Orphan Legume from the Brazilian Caatinga.</title>
        <authorList>
            <person name="Ferreira-Neto J.R.C."/>
            <person name="da Silva M.D."/>
            <person name="Binneck E."/>
            <person name="de Melo N.F."/>
            <person name="da Silva R.H."/>
            <person name="de Melo A.L.T.M."/>
            <person name="Pandolfi V."/>
            <person name="Bustamante F.O."/>
            <person name="Brasileiro-Vidal A.C."/>
            <person name="Benko-Iseppon A.M."/>
        </authorList>
    </citation>
    <scope>NUCLEOTIDE SEQUENCE [LARGE SCALE GENOMIC DNA]</scope>
    <source>
        <tissue evidence="4">Leaves</tissue>
    </source>
</reference>
<keyword evidence="2" id="KW-0472">Membrane</keyword>
<evidence type="ECO:0000259" key="3">
    <source>
        <dbReference type="Pfam" id="PF01693"/>
    </source>
</evidence>
<organism evidence="4 5">
    <name type="scientific">Stylosanthes scabra</name>
    <dbReference type="NCBI Taxonomy" id="79078"/>
    <lineage>
        <taxon>Eukaryota</taxon>
        <taxon>Viridiplantae</taxon>
        <taxon>Streptophyta</taxon>
        <taxon>Embryophyta</taxon>
        <taxon>Tracheophyta</taxon>
        <taxon>Spermatophyta</taxon>
        <taxon>Magnoliopsida</taxon>
        <taxon>eudicotyledons</taxon>
        <taxon>Gunneridae</taxon>
        <taxon>Pentapetalae</taxon>
        <taxon>rosids</taxon>
        <taxon>fabids</taxon>
        <taxon>Fabales</taxon>
        <taxon>Fabaceae</taxon>
        <taxon>Papilionoideae</taxon>
        <taxon>50 kb inversion clade</taxon>
        <taxon>dalbergioids sensu lato</taxon>
        <taxon>Dalbergieae</taxon>
        <taxon>Pterocarpus clade</taxon>
        <taxon>Stylosanthes</taxon>
    </lineage>
</organism>
<evidence type="ECO:0000256" key="1">
    <source>
        <dbReference type="SAM" id="MobiDB-lite"/>
    </source>
</evidence>
<dbReference type="InterPro" id="IPR009027">
    <property type="entry name" value="Ribosomal_bL9/RNase_H1_N"/>
</dbReference>
<accession>A0ABU6VK90</accession>
<dbReference type="EMBL" id="JASCZI010151582">
    <property type="protein sequence ID" value="MED6173589.1"/>
    <property type="molecule type" value="Genomic_DNA"/>
</dbReference>
<dbReference type="SUPFAM" id="SSF55658">
    <property type="entry name" value="L9 N-domain-like"/>
    <property type="match status" value="1"/>
</dbReference>
<keyword evidence="2" id="KW-0812">Transmembrane</keyword>
<dbReference type="Gene3D" id="3.40.970.10">
    <property type="entry name" value="Ribonuclease H1, N-terminal domain"/>
    <property type="match status" value="1"/>
</dbReference>
<evidence type="ECO:0000313" key="4">
    <source>
        <dbReference type="EMBL" id="MED6173589.1"/>
    </source>
</evidence>
<keyword evidence="5" id="KW-1185">Reference proteome</keyword>
<comment type="caution">
    <text evidence="4">The sequence shown here is derived from an EMBL/GenBank/DDBJ whole genome shotgun (WGS) entry which is preliminary data.</text>
</comment>
<feature type="region of interest" description="Disordered" evidence="1">
    <location>
        <begin position="89"/>
        <end position="128"/>
    </location>
</feature>
<feature type="domain" description="Ribonuclease H1 N-terminal" evidence="3">
    <location>
        <begin position="7"/>
        <end position="49"/>
    </location>
</feature>
<dbReference type="Proteomes" id="UP001341840">
    <property type="component" value="Unassembled WGS sequence"/>
</dbReference>
<feature type="compositionally biased region" description="Polar residues" evidence="1">
    <location>
        <begin position="94"/>
        <end position="107"/>
    </location>
</feature>
<protein>
    <recommendedName>
        <fullName evidence="3">Ribonuclease H1 N-terminal domain-containing protein</fullName>
    </recommendedName>
</protein>
<feature type="transmembrane region" description="Helical" evidence="2">
    <location>
        <begin position="134"/>
        <end position="151"/>
    </location>
</feature>
<evidence type="ECO:0000313" key="5">
    <source>
        <dbReference type="Proteomes" id="UP001341840"/>
    </source>
</evidence>
<evidence type="ECO:0000256" key="2">
    <source>
        <dbReference type="SAM" id="Phobius"/>
    </source>
</evidence>
<name>A0ABU6VK90_9FABA</name>
<dbReference type="InterPro" id="IPR011320">
    <property type="entry name" value="RNase_H1_N"/>
</dbReference>
<proteinExistence type="predicted"/>
<sequence length="154" mass="17426">MARQKMKTYVVFCRKRPGIYSNWPECNEQVHRWRGSLYQSFEDPSEARQAWEEYWARHYRGEEHIHGVRSSEAFNLAAIPNGVDYESNRLPGSYATSQTQTSISHSAVPTPVDPGNEPGSTNQSGEASHGPSHMLCLIFVLAGLLMIYLAILRN</sequence>